<dbReference type="KEGG" id="plut:EI981_21890"/>
<evidence type="ECO:0000256" key="2">
    <source>
        <dbReference type="SAM" id="Phobius"/>
    </source>
</evidence>
<dbReference type="SUPFAM" id="SSF49879">
    <property type="entry name" value="SMAD/FHA domain"/>
    <property type="match status" value="1"/>
</dbReference>
<dbReference type="Gene3D" id="2.60.200.20">
    <property type="match status" value="1"/>
</dbReference>
<dbReference type="Proteomes" id="UP000270678">
    <property type="component" value="Chromosome"/>
</dbReference>
<feature type="region of interest" description="Disordered" evidence="1">
    <location>
        <begin position="225"/>
        <end position="287"/>
    </location>
</feature>
<feature type="transmembrane region" description="Helical" evidence="2">
    <location>
        <begin position="321"/>
        <end position="340"/>
    </location>
</feature>
<feature type="domain" description="FHA" evidence="3">
    <location>
        <begin position="514"/>
        <end position="564"/>
    </location>
</feature>
<dbReference type="OrthoDB" id="9783862at2"/>
<dbReference type="PROSITE" id="PS50006">
    <property type="entry name" value="FHA_DOMAIN"/>
    <property type="match status" value="1"/>
</dbReference>
<evidence type="ECO:0000313" key="4">
    <source>
        <dbReference type="EMBL" id="AZS16852.1"/>
    </source>
</evidence>
<feature type="compositionally biased region" description="Polar residues" evidence="1">
    <location>
        <begin position="441"/>
        <end position="459"/>
    </location>
</feature>
<protein>
    <submittedName>
        <fullName evidence="4">FHA domain-containing protein</fullName>
    </submittedName>
</protein>
<dbReference type="SMART" id="SM00240">
    <property type="entry name" value="FHA"/>
    <property type="match status" value="1"/>
</dbReference>
<dbReference type="CDD" id="cd00060">
    <property type="entry name" value="FHA"/>
    <property type="match status" value="1"/>
</dbReference>
<feature type="region of interest" description="Disordered" evidence="1">
    <location>
        <begin position="441"/>
        <end position="463"/>
    </location>
</feature>
<name>A0A3Q9IDQ7_9BACL</name>
<organism evidence="4 5">
    <name type="scientific">Paenibacillus lutimineralis</name>
    <dbReference type="NCBI Taxonomy" id="2707005"/>
    <lineage>
        <taxon>Bacteria</taxon>
        <taxon>Bacillati</taxon>
        <taxon>Bacillota</taxon>
        <taxon>Bacilli</taxon>
        <taxon>Bacillales</taxon>
        <taxon>Paenibacillaceae</taxon>
        <taxon>Paenibacillus</taxon>
    </lineage>
</organism>
<dbReference type="Pfam" id="PF00498">
    <property type="entry name" value="FHA"/>
    <property type="match status" value="1"/>
</dbReference>
<dbReference type="InterPro" id="IPR008984">
    <property type="entry name" value="SMAD_FHA_dom_sf"/>
</dbReference>
<keyword evidence="2" id="KW-0812">Transmembrane</keyword>
<feature type="compositionally biased region" description="Basic and acidic residues" evidence="1">
    <location>
        <begin position="255"/>
        <end position="266"/>
    </location>
</feature>
<dbReference type="InterPro" id="IPR045962">
    <property type="entry name" value="DUF6382"/>
</dbReference>
<evidence type="ECO:0000313" key="5">
    <source>
        <dbReference type="Proteomes" id="UP000270678"/>
    </source>
</evidence>
<feature type="transmembrane region" description="Helical" evidence="2">
    <location>
        <begin position="295"/>
        <end position="315"/>
    </location>
</feature>
<evidence type="ECO:0000256" key="1">
    <source>
        <dbReference type="SAM" id="MobiDB-lite"/>
    </source>
</evidence>
<keyword evidence="2" id="KW-0472">Membrane</keyword>
<keyword evidence="2" id="KW-1133">Transmembrane helix</keyword>
<reference evidence="5" key="1">
    <citation type="submission" date="2018-12" db="EMBL/GenBank/DDBJ databases">
        <title>Complete genome sequence of Paenibacillus sp. MBLB1234.</title>
        <authorList>
            <person name="Nam Y.-D."/>
            <person name="Kang J."/>
            <person name="Chung W.-H."/>
            <person name="Park Y.S."/>
        </authorList>
    </citation>
    <scope>NUCLEOTIDE SEQUENCE [LARGE SCALE GENOMIC DNA]</scope>
    <source>
        <strain evidence="5">MBLB1234</strain>
    </source>
</reference>
<sequence length="593" mass="66217">MPAYKVDFMRNGGTYMILKAEGGLKSKDINRVQHTMLASVEIPGLLPVDLREIDFEVNLHYEITGKRMLSQCLKNDKLSAQEFYSLLLQIVAILDDSHQYMLSPSNFIIDEDYIFVEEPLASAMLYLTYVPRYESTAGQERLGLSLLTLITRILSSVTAVEGSGIQRIVSFCGDELFSTSSLKTMLLDLLGGHRSEAMDVDMISGDDTRRGRTDSSFMIKEYVQSPERSAQMKPHDRQNPVQQHEPAKAGGMNRRGNDKDRTDLDLKPSFAGMWSTPTMDTDDDESEPIKKSSKFTYYLLGTLLSVAFCWKFIYLDAPSSWGLYTCIGITLILIVILLLLRKGRFDPMTGSVSEVISRLSRRSSGDEAADEDEPENWKEPWNGGWGRQDRAVGGSTRKQDTNQDTYRQMPVWPEVMNLGQQRDESESSLVIPNSRSLAQVQSRSMEQSGMTTGASNSPPVTEEPIPQPATVLLSRMDAPPKIPSPTESYRLERYGAEGEQAYRPEIITLKLGSLVIGRSEEVAGYIERAVGVSRAHVELMLRKEGCSIKDLGSRNGTLLKGELIAPYKEYPLEPGDIFLIADSTYKLCMGNAT</sequence>
<dbReference type="EMBL" id="CP034346">
    <property type="protein sequence ID" value="AZS16852.1"/>
    <property type="molecule type" value="Genomic_DNA"/>
</dbReference>
<dbReference type="RefSeq" id="WP_127001866.1">
    <property type="nucleotide sequence ID" value="NZ_CP034346.1"/>
</dbReference>
<proteinExistence type="predicted"/>
<dbReference type="Pfam" id="PF19909">
    <property type="entry name" value="DUF6382"/>
    <property type="match status" value="1"/>
</dbReference>
<accession>A0A3Q9IDQ7</accession>
<feature type="region of interest" description="Disordered" evidence="1">
    <location>
        <begin position="357"/>
        <end position="405"/>
    </location>
</feature>
<dbReference type="InterPro" id="IPR000253">
    <property type="entry name" value="FHA_dom"/>
</dbReference>
<gene>
    <name evidence="4" type="ORF">EI981_21890</name>
</gene>
<evidence type="ECO:0000259" key="3">
    <source>
        <dbReference type="PROSITE" id="PS50006"/>
    </source>
</evidence>
<dbReference type="AlphaFoldDB" id="A0A3Q9IDQ7"/>
<keyword evidence="5" id="KW-1185">Reference proteome</keyword>